<organism evidence="2 3">
    <name type="scientific">Pseudopedobacter beijingensis</name>
    <dbReference type="NCBI Taxonomy" id="1207056"/>
    <lineage>
        <taxon>Bacteria</taxon>
        <taxon>Pseudomonadati</taxon>
        <taxon>Bacteroidota</taxon>
        <taxon>Sphingobacteriia</taxon>
        <taxon>Sphingobacteriales</taxon>
        <taxon>Sphingobacteriaceae</taxon>
        <taxon>Pseudopedobacter</taxon>
    </lineage>
</organism>
<accession>A0ABW4IJ74</accession>
<keyword evidence="1" id="KW-1133">Transmembrane helix</keyword>
<dbReference type="NCBIfam" id="TIGR01167">
    <property type="entry name" value="LPXTG_anchor"/>
    <property type="match status" value="1"/>
</dbReference>
<gene>
    <name evidence="2" type="ORF">ACFSAH_19325</name>
</gene>
<reference evidence="3" key="1">
    <citation type="journal article" date="2019" name="Int. J. Syst. Evol. Microbiol.">
        <title>The Global Catalogue of Microorganisms (GCM) 10K type strain sequencing project: providing services to taxonomists for standard genome sequencing and annotation.</title>
        <authorList>
            <consortium name="The Broad Institute Genomics Platform"/>
            <consortium name="The Broad Institute Genome Sequencing Center for Infectious Disease"/>
            <person name="Wu L."/>
            <person name="Ma J."/>
        </authorList>
    </citation>
    <scope>NUCLEOTIDE SEQUENCE [LARGE SCALE GENOMIC DNA]</scope>
    <source>
        <strain evidence="3">CCUG 53762</strain>
    </source>
</reference>
<keyword evidence="1" id="KW-0812">Transmembrane</keyword>
<evidence type="ECO:0000256" key="1">
    <source>
        <dbReference type="SAM" id="Phobius"/>
    </source>
</evidence>
<keyword evidence="3" id="KW-1185">Reference proteome</keyword>
<evidence type="ECO:0000313" key="3">
    <source>
        <dbReference type="Proteomes" id="UP001597118"/>
    </source>
</evidence>
<evidence type="ECO:0000313" key="2">
    <source>
        <dbReference type="EMBL" id="MFD1632032.1"/>
    </source>
</evidence>
<proteinExistence type="predicted"/>
<name>A0ABW4IJ74_9SPHI</name>
<protein>
    <submittedName>
        <fullName evidence="2">LPXTG cell wall anchor domain-containing protein</fullName>
    </submittedName>
</protein>
<keyword evidence="1" id="KW-0472">Membrane</keyword>
<comment type="caution">
    <text evidence="2">The sequence shown here is derived from an EMBL/GenBank/DDBJ whole genome shotgun (WGS) entry which is preliminary data.</text>
</comment>
<feature type="transmembrane region" description="Helical" evidence="1">
    <location>
        <begin position="6"/>
        <end position="22"/>
    </location>
</feature>
<sequence>MTNNTKYILIALAVAGIGFFLWKKYKLVKKVA</sequence>
<dbReference type="EMBL" id="JBHUDG010000051">
    <property type="protein sequence ID" value="MFD1632032.1"/>
    <property type="molecule type" value="Genomic_DNA"/>
</dbReference>
<dbReference type="Proteomes" id="UP001597118">
    <property type="component" value="Unassembled WGS sequence"/>
</dbReference>
<dbReference type="RefSeq" id="WP_379664355.1">
    <property type="nucleotide sequence ID" value="NZ_JBHUDG010000051.1"/>
</dbReference>